<evidence type="ECO:0000313" key="1">
    <source>
        <dbReference type="EMBL" id="KAJ4324545.1"/>
    </source>
</evidence>
<gene>
    <name evidence="1" type="ORF">N0V84_003824</name>
</gene>
<dbReference type="AlphaFoldDB" id="A0A9W9BQC6"/>
<name>A0A9W9BQC6_9HYPO</name>
<proteinExistence type="predicted"/>
<reference evidence="1" key="1">
    <citation type="submission" date="2022-10" db="EMBL/GenBank/DDBJ databases">
        <title>Tapping the CABI collections for fungal endophytes: first genome assemblies for Collariella, Neodidymelliopsis, Ascochyta clinopodiicola, Didymella pomorum, Didymosphaeria variabile, Neocosmospora piperis and Neocucurbitaria cava.</title>
        <authorList>
            <person name="Hill R."/>
        </authorList>
    </citation>
    <scope>NUCLEOTIDE SEQUENCE</scope>
    <source>
        <strain evidence="1">IMI 366586</strain>
    </source>
</reference>
<organism evidence="1 2">
    <name type="scientific">Fusarium piperis</name>
    <dbReference type="NCBI Taxonomy" id="1435070"/>
    <lineage>
        <taxon>Eukaryota</taxon>
        <taxon>Fungi</taxon>
        <taxon>Dikarya</taxon>
        <taxon>Ascomycota</taxon>
        <taxon>Pezizomycotina</taxon>
        <taxon>Sordariomycetes</taxon>
        <taxon>Hypocreomycetidae</taxon>
        <taxon>Hypocreales</taxon>
        <taxon>Nectriaceae</taxon>
        <taxon>Fusarium</taxon>
        <taxon>Fusarium solani species complex</taxon>
    </lineage>
</organism>
<protein>
    <submittedName>
        <fullName evidence="1">Uncharacterized protein</fullName>
    </submittedName>
</protein>
<keyword evidence="2" id="KW-1185">Reference proteome</keyword>
<dbReference type="EMBL" id="JAPEUR010000058">
    <property type="protein sequence ID" value="KAJ4324545.1"/>
    <property type="molecule type" value="Genomic_DNA"/>
</dbReference>
<evidence type="ECO:0000313" key="2">
    <source>
        <dbReference type="Proteomes" id="UP001140502"/>
    </source>
</evidence>
<dbReference type="OrthoDB" id="4177740at2759"/>
<comment type="caution">
    <text evidence="1">The sequence shown here is derived from an EMBL/GenBank/DDBJ whole genome shotgun (WGS) entry which is preliminary data.</text>
</comment>
<accession>A0A9W9BQC6</accession>
<sequence>MLRSELCIAVGLLKEQVRQTRVYIDHYIYPAYFQNGKVVVRPSRLINLYTTVITPEVRLVIRWLNSRAVGETRLPISEAEQSDDLVPVEVVADEKGVSSEAIHVQ</sequence>
<dbReference type="Proteomes" id="UP001140502">
    <property type="component" value="Unassembled WGS sequence"/>
</dbReference>